<dbReference type="SUPFAM" id="SSF55729">
    <property type="entry name" value="Acyl-CoA N-acyltransferases (Nat)"/>
    <property type="match status" value="1"/>
</dbReference>
<dbReference type="Proteomes" id="UP000004259">
    <property type="component" value="Unassembled WGS sequence"/>
</dbReference>
<dbReference type="eggNOG" id="COG1247">
    <property type="taxonomic scope" value="Bacteria"/>
</dbReference>
<evidence type="ECO:0000313" key="2">
    <source>
        <dbReference type="Proteomes" id="UP000004259"/>
    </source>
</evidence>
<protein>
    <submittedName>
        <fullName evidence="1">Uncharacterized protein</fullName>
    </submittedName>
</protein>
<dbReference type="STRING" id="246199.CUS_5023"/>
<accession>E9SDW6</accession>
<organism evidence="1 2">
    <name type="scientific">Ruminococcus albus 8</name>
    <dbReference type="NCBI Taxonomy" id="246199"/>
    <lineage>
        <taxon>Bacteria</taxon>
        <taxon>Bacillati</taxon>
        <taxon>Bacillota</taxon>
        <taxon>Clostridia</taxon>
        <taxon>Eubacteriales</taxon>
        <taxon>Oscillospiraceae</taxon>
        <taxon>Ruminococcus</taxon>
    </lineage>
</organism>
<name>E9SDW6_RUMAL</name>
<dbReference type="InterPro" id="IPR016181">
    <property type="entry name" value="Acyl_CoA_acyltransferase"/>
</dbReference>
<dbReference type="AlphaFoldDB" id="E9SDW6"/>
<dbReference type="Gene3D" id="3.40.630.30">
    <property type="match status" value="1"/>
</dbReference>
<comment type="caution">
    <text evidence="1">The sequence shown here is derived from an EMBL/GenBank/DDBJ whole genome shotgun (WGS) entry which is preliminary data.</text>
</comment>
<evidence type="ECO:0000313" key="1">
    <source>
        <dbReference type="EMBL" id="EGC02518.1"/>
    </source>
</evidence>
<keyword evidence="2" id="KW-1185">Reference proteome</keyword>
<reference evidence="1 2" key="1">
    <citation type="submission" date="2011-02" db="EMBL/GenBank/DDBJ databases">
        <authorList>
            <person name="Nelson K.E."/>
            <person name="Sutton G."/>
            <person name="Torralba M."/>
            <person name="Durkin S."/>
            <person name="Harkins D."/>
            <person name="Montgomery R."/>
            <person name="Ziemer C."/>
            <person name="Klaassens E."/>
            <person name="Ocuiv P."/>
            <person name="Morrison M."/>
        </authorList>
    </citation>
    <scope>NUCLEOTIDE SEQUENCE [LARGE SCALE GENOMIC DNA]</scope>
    <source>
        <strain evidence="1 2">8</strain>
    </source>
</reference>
<proteinExistence type="predicted"/>
<gene>
    <name evidence="1" type="ORF">CUS_5023</name>
</gene>
<dbReference type="Pfam" id="PF13420">
    <property type="entry name" value="Acetyltransf_4"/>
    <property type="match status" value="1"/>
</dbReference>
<dbReference type="EMBL" id="ADKM02000092">
    <property type="protein sequence ID" value="EGC02518.1"/>
    <property type="molecule type" value="Genomic_DNA"/>
</dbReference>
<sequence length="82" mass="9771">MNITNLYTCIGVPAEREDEYLTFNSMNFHKHMGYDLVGRFKKCGYKFNRWYDMVWMEKIIGQHISDPPSVRKYGQIMAAIDR</sequence>